<name>A0A2T7NT32_POMCA</name>
<accession>A0A2T7NT32</accession>
<gene>
    <name evidence="1" type="ORF">C0Q70_14802</name>
</gene>
<keyword evidence="2" id="KW-1185">Reference proteome</keyword>
<dbReference type="Proteomes" id="UP000245119">
    <property type="component" value="Linkage Group LG9"/>
</dbReference>
<dbReference type="OrthoDB" id="9885288at2759"/>
<sequence>MWCDNCAIDNYDDEICYNCGVYCTYPDEEYYEDEDDYYDNFYGEEDGQYYYEDDYNDEDYGEEEEYEEEFDYYNDEDDHREKRCYGCFQCPNCRKRWDSAYVFCRKQRGSLRCGHSTRNSPYNRLTSPTHSLYSNETFSQLN</sequence>
<evidence type="ECO:0000313" key="1">
    <source>
        <dbReference type="EMBL" id="PVD24322.1"/>
    </source>
</evidence>
<comment type="caution">
    <text evidence="1">The sequence shown here is derived from an EMBL/GenBank/DDBJ whole genome shotgun (WGS) entry which is preliminary data.</text>
</comment>
<organism evidence="1 2">
    <name type="scientific">Pomacea canaliculata</name>
    <name type="common">Golden apple snail</name>
    <dbReference type="NCBI Taxonomy" id="400727"/>
    <lineage>
        <taxon>Eukaryota</taxon>
        <taxon>Metazoa</taxon>
        <taxon>Spiralia</taxon>
        <taxon>Lophotrochozoa</taxon>
        <taxon>Mollusca</taxon>
        <taxon>Gastropoda</taxon>
        <taxon>Caenogastropoda</taxon>
        <taxon>Architaenioglossa</taxon>
        <taxon>Ampullarioidea</taxon>
        <taxon>Ampullariidae</taxon>
        <taxon>Pomacea</taxon>
    </lineage>
</organism>
<proteinExistence type="predicted"/>
<dbReference type="EMBL" id="PZQS01000009">
    <property type="protein sequence ID" value="PVD24322.1"/>
    <property type="molecule type" value="Genomic_DNA"/>
</dbReference>
<protein>
    <submittedName>
        <fullName evidence="1">Uncharacterized protein</fullName>
    </submittedName>
</protein>
<evidence type="ECO:0000313" key="2">
    <source>
        <dbReference type="Proteomes" id="UP000245119"/>
    </source>
</evidence>
<reference evidence="1 2" key="1">
    <citation type="submission" date="2018-04" db="EMBL/GenBank/DDBJ databases">
        <title>The genome of golden apple snail Pomacea canaliculata provides insight into stress tolerance and invasive adaptation.</title>
        <authorList>
            <person name="Liu C."/>
            <person name="Liu B."/>
            <person name="Ren Y."/>
            <person name="Zhang Y."/>
            <person name="Wang H."/>
            <person name="Li S."/>
            <person name="Jiang F."/>
            <person name="Yin L."/>
            <person name="Zhang G."/>
            <person name="Qian W."/>
            <person name="Fan W."/>
        </authorList>
    </citation>
    <scope>NUCLEOTIDE SEQUENCE [LARGE SCALE GENOMIC DNA]</scope>
    <source>
        <strain evidence="1">SZHN2017</strain>
        <tissue evidence="1">Muscle</tissue>
    </source>
</reference>
<dbReference type="AlphaFoldDB" id="A0A2T7NT32"/>